<keyword evidence="1" id="KW-0436">Ligase</keyword>
<sequence>MLFRVRKFPDYGILTHESLDDLEVGASGRLDDADQDLKEDPLDFALWKMRSVQLSDGILLGAKAVRAGISNVLSCRQNI</sequence>
<evidence type="ECO:0000256" key="2">
    <source>
        <dbReference type="ARBA" id="ARBA00022741"/>
    </source>
</evidence>
<keyword evidence="6" id="KW-1185">Reference proteome</keyword>
<comment type="caution">
    <text evidence="5">The sequence shown here is derived from an EMBL/GenBank/DDBJ whole genome shotgun (WGS) entry which is preliminary data.</text>
</comment>
<evidence type="ECO:0000259" key="4">
    <source>
        <dbReference type="Pfam" id="PF01406"/>
    </source>
</evidence>
<gene>
    <name evidence="5" type="ORF">Q757_03305</name>
</gene>
<dbReference type="Pfam" id="PF01406">
    <property type="entry name" value="tRNA-synt_1e"/>
    <property type="match status" value="1"/>
</dbReference>
<dbReference type="Proteomes" id="UP000030023">
    <property type="component" value="Unassembled WGS sequence"/>
</dbReference>
<feature type="domain" description="tRNA synthetases class I catalytic" evidence="4">
    <location>
        <begin position="2"/>
        <end position="50"/>
    </location>
</feature>
<dbReference type="EMBL" id="AXCV01000111">
    <property type="protein sequence ID" value="KGO32057.1"/>
    <property type="molecule type" value="Genomic_DNA"/>
</dbReference>
<evidence type="ECO:0000256" key="3">
    <source>
        <dbReference type="ARBA" id="ARBA00022840"/>
    </source>
</evidence>
<evidence type="ECO:0000256" key="1">
    <source>
        <dbReference type="ARBA" id="ARBA00022598"/>
    </source>
</evidence>
<reference evidence="5 6" key="1">
    <citation type="journal article" date="2014" name="Antonie Van Leeuwenhoek">
        <title>Oenococcus alcoholitolerans sp. nov., a lactic acid bacteria isolated from cachaca and ethanol fermentation processes.</title>
        <authorList>
            <person name="Badotti F."/>
            <person name="Moreira A.P."/>
            <person name="Tonon L.A."/>
            <person name="de Lucena B.T."/>
            <person name="Gomes Fde C."/>
            <person name="Kruger R."/>
            <person name="Thompson C.C."/>
            <person name="de Morais M.A.Jr."/>
            <person name="Rosa C.A."/>
            <person name="Thompson F.L."/>
        </authorList>
    </citation>
    <scope>NUCLEOTIDE SEQUENCE [LARGE SCALE GENOMIC DNA]</scope>
    <source>
        <strain evidence="5 6">UFRJ-M7.2.18</strain>
    </source>
</reference>
<dbReference type="InterPro" id="IPR032678">
    <property type="entry name" value="tRNA-synt_1_cat_dom"/>
</dbReference>
<evidence type="ECO:0000313" key="6">
    <source>
        <dbReference type="Proteomes" id="UP000030023"/>
    </source>
</evidence>
<protein>
    <recommendedName>
        <fullName evidence="4">tRNA synthetases class I catalytic domain-containing protein</fullName>
    </recommendedName>
</protein>
<keyword evidence="2" id="KW-0547">Nucleotide-binding</keyword>
<dbReference type="InterPro" id="IPR014729">
    <property type="entry name" value="Rossmann-like_a/b/a_fold"/>
</dbReference>
<evidence type="ECO:0000313" key="5">
    <source>
        <dbReference type="EMBL" id="KGO32057.1"/>
    </source>
</evidence>
<keyword evidence="3" id="KW-0067">ATP-binding</keyword>
<accession>A0ABR4XRG8</accession>
<name>A0ABR4XRG8_9LACO</name>
<proteinExistence type="predicted"/>
<organism evidence="5 6">
    <name type="scientific">Oenococcus alcoholitolerans</name>
    <dbReference type="NCBI Taxonomy" id="931074"/>
    <lineage>
        <taxon>Bacteria</taxon>
        <taxon>Bacillati</taxon>
        <taxon>Bacillota</taxon>
        <taxon>Bacilli</taxon>
        <taxon>Lactobacillales</taxon>
        <taxon>Lactobacillaceae</taxon>
        <taxon>Oenococcus</taxon>
    </lineage>
</organism>
<dbReference type="Gene3D" id="3.40.50.620">
    <property type="entry name" value="HUPs"/>
    <property type="match status" value="1"/>
</dbReference>